<keyword evidence="2" id="KW-1185">Reference proteome</keyword>
<reference evidence="1" key="1">
    <citation type="submission" date="2022-08" db="UniProtKB">
        <authorList>
            <consortium name="EnsemblMetazoa"/>
        </authorList>
    </citation>
    <scope>IDENTIFICATION</scope>
    <source>
        <strain evidence="1">Israel</strain>
    </source>
</reference>
<dbReference type="EMBL" id="AJVK01029940">
    <property type="status" value="NOT_ANNOTATED_CDS"/>
    <property type="molecule type" value="Genomic_DNA"/>
</dbReference>
<dbReference type="AlphaFoldDB" id="A0A1B0DBF5"/>
<dbReference type="Proteomes" id="UP000092462">
    <property type="component" value="Unassembled WGS sequence"/>
</dbReference>
<sequence length="133" mass="15668">MEKRKKTIPGKFHWLPVNLHREVRSILSSDWDQNKLIECMEFYIRNVPDGSLLSKKMQNPKITHCIKSMPGIMYLFKCLNVKFGPTAAYFDRMVKILQLYLDHELKASIQEIVYYVDIANKISLQIDVHLKVK</sequence>
<dbReference type="EnsemblMetazoa" id="PPAI005144-RA">
    <property type="protein sequence ID" value="PPAI005144-PA"/>
    <property type="gene ID" value="PPAI005144"/>
</dbReference>
<organism evidence="1 2">
    <name type="scientific">Phlebotomus papatasi</name>
    <name type="common">Sandfly</name>
    <dbReference type="NCBI Taxonomy" id="29031"/>
    <lineage>
        <taxon>Eukaryota</taxon>
        <taxon>Metazoa</taxon>
        <taxon>Ecdysozoa</taxon>
        <taxon>Arthropoda</taxon>
        <taxon>Hexapoda</taxon>
        <taxon>Insecta</taxon>
        <taxon>Pterygota</taxon>
        <taxon>Neoptera</taxon>
        <taxon>Endopterygota</taxon>
        <taxon>Diptera</taxon>
        <taxon>Nematocera</taxon>
        <taxon>Psychodoidea</taxon>
        <taxon>Psychodidae</taxon>
        <taxon>Phlebotomus</taxon>
        <taxon>Phlebotomus</taxon>
    </lineage>
</organism>
<evidence type="ECO:0000313" key="2">
    <source>
        <dbReference type="Proteomes" id="UP000092462"/>
    </source>
</evidence>
<protein>
    <submittedName>
        <fullName evidence="1">Uncharacterized protein</fullName>
    </submittedName>
</protein>
<evidence type="ECO:0000313" key="1">
    <source>
        <dbReference type="EnsemblMetazoa" id="PPAI005144-PA"/>
    </source>
</evidence>
<dbReference type="VEuPathDB" id="VectorBase:PPAI005144"/>
<proteinExistence type="predicted"/>
<dbReference type="VEuPathDB" id="VectorBase:PPAPM1_005708"/>
<accession>A0A1B0DBF5</accession>
<name>A0A1B0DBF5_PHLPP</name>